<proteinExistence type="predicted"/>
<evidence type="ECO:0000313" key="2">
    <source>
        <dbReference type="Proteomes" id="UP000077266"/>
    </source>
</evidence>
<evidence type="ECO:0000313" key="1">
    <source>
        <dbReference type="EMBL" id="KZV79285.1"/>
    </source>
</evidence>
<name>A0A166NL17_EXIGL</name>
<accession>A0A166NL17</accession>
<dbReference type="InParanoid" id="A0A166NL17"/>
<dbReference type="Proteomes" id="UP000077266">
    <property type="component" value="Unassembled WGS sequence"/>
</dbReference>
<dbReference type="EMBL" id="KV426645">
    <property type="protein sequence ID" value="KZV79285.1"/>
    <property type="molecule type" value="Genomic_DNA"/>
</dbReference>
<dbReference type="AlphaFoldDB" id="A0A166NL17"/>
<keyword evidence="2" id="KW-1185">Reference proteome</keyword>
<organism evidence="1 2">
    <name type="scientific">Exidia glandulosa HHB12029</name>
    <dbReference type="NCBI Taxonomy" id="1314781"/>
    <lineage>
        <taxon>Eukaryota</taxon>
        <taxon>Fungi</taxon>
        <taxon>Dikarya</taxon>
        <taxon>Basidiomycota</taxon>
        <taxon>Agaricomycotina</taxon>
        <taxon>Agaricomycetes</taxon>
        <taxon>Auriculariales</taxon>
        <taxon>Exidiaceae</taxon>
        <taxon>Exidia</taxon>
    </lineage>
</organism>
<sequence length="359" mass="40317">MAVYFPVLHAGWPQGLQQLLILAVRDVEHYSHSVQVNAGVSEHQRNHTLCYETKAVIIQKSLCPVCVACCEHSAVQGLSRNIQLQIARVSLLRLNIVPAHGKGSSTHTVATRDILYYYPSSSALECRCHRLLSPLGSSTVPAIRIEQCLLQALGERWDSCFPELSLFNEVSLVFFVVHTVHVPWQIQWTKGHGSLLFPSHCVHPFHVIRCRDECQHQRNHPLHPVLGELTSPLYRQDAEARSADAHDNLPALGPVRGRLGMNVNINQIILSIQRSENLLAPFRRLSSRTRALGGRRPQGLPKKKAHFTSWWSRSSRRVAMSVGINKIILSTQHSEDWIPLHSRGAEVLLCGCQTIVFAR</sequence>
<reference evidence="1 2" key="1">
    <citation type="journal article" date="2016" name="Mol. Biol. Evol.">
        <title>Comparative Genomics of Early-Diverging Mushroom-Forming Fungi Provides Insights into the Origins of Lignocellulose Decay Capabilities.</title>
        <authorList>
            <person name="Nagy L.G."/>
            <person name="Riley R."/>
            <person name="Tritt A."/>
            <person name="Adam C."/>
            <person name="Daum C."/>
            <person name="Floudas D."/>
            <person name="Sun H."/>
            <person name="Yadav J.S."/>
            <person name="Pangilinan J."/>
            <person name="Larsson K.H."/>
            <person name="Matsuura K."/>
            <person name="Barry K."/>
            <person name="Labutti K."/>
            <person name="Kuo R."/>
            <person name="Ohm R.A."/>
            <person name="Bhattacharya S.S."/>
            <person name="Shirouzu T."/>
            <person name="Yoshinaga Y."/>
            <person name="Martin F.M."/>
            <person name="Grigoriev I.V."/>
            <person name="Hibbett D.S."/>
        </authorList>
    </citation>
    <scope>NUCLEOTIDE SEQUENCE [LARGE SCALE GENOMIC DNA]</scope>
    <source>
        <strain evidence="1 2">HHB12029</strain>
    </source>
</reference>
<gene>
    <name evidence="1" type="ORF">EXIGLDRAFT_707331</name>
</gene>
<protein>
    <submittedName>
        <fullName evidence="1">Uncharacterized protein</fullName>
    </submittedName>
</protein>